<dbReference type="Proteomes" id="UP001488805">
    <property type="component" value="Unassembled WGS sequence"/>
</dbReference>
<accession>A0AAW1F5Q6</accession>
<gene>
    <name evidence="1" type="ORF">VZT92_011563</name>
</gene>
<protein>
    <submittedName>
        <fullName evidence="1">Uncharacterized protein</fullName>
    </submittedName>
</protein>
<evidence type="ECO:0000313" key="2">
    <source>
        <dbReference type="Proteomes" id="UP001488805"/>
    </source>
</evidence>
<name>A0AAW1F5Q6_ZOAVI</name>
<comment type="caution">
    <text evidence="1">The sequence shown here is derived from an EMBL/GenBank/DDBJ whole genome shotgun (WGS) entry which is preliminary data.</text>
</comment>
<evidence type="ECO:0000313" key="1">
    <source>
        <dbReference type="EMBL" id="KAK9530027.1"/>
    </source>
</evidence>
<keyword evidence="2" id="KW-1185">Reference proteome</keyword>
<organism evidence="1 2">
    <name type="scientific">Zoarces viviparus</name>
    <name type="common">Viviparous eelpout</name>
    <name type="synonym">Blennius viviparus</name>
    <dbReference type="NCBI Taxonomy" id="48416"/>
    <lineage>
        <taxon>Eukaryota</taxon>
        <taxon>Metazoa</taxon>
        <taxon>Chordata</taxon>
        <taxon>Craniata</taxon>
        <taxon>Vertebrata</taxon>
        <taxon>Euteleostomi</taxon>
        <taxon>Actinopterygii</taxon>
        <taxon>Neopterygii</taxon>
        <taxon>Teleostei</taxon>
        <taxon>Neoteleostei</taxon>
        <taxon>Acanthomorphata</taxon>
        <taxon>Eupercaria</taxon>
        <taxon>Perciformes</taxon>
        <taxon>Cottioidei</taxon>
        <taxon>Zoarcales</taxon>
        <taxon>Zoarcidae</taxon>
        <taxon>Zoarcinae</taxon>
        <taxon>Zoarces</taxon>
    </lineage>
</organism>
<sequence length="69" mass="8225">MMKRKLSPHSFIKDKLNSWKQMLMERIVEDQNQAGTQIQIDIQNQILMTRRETLLTLMIGRRPENLSQV</sequence>
<dbReference type="EMBL" id="JBCEZU010000100">
    <property type="protein sequence ID" value="KAK9530027.1"/>
    <property type="molecule type" value="Genomic_DNA"/>
</dbReference>
<proteinExistence type="predicted"/>
<reference evidence="1 2" key="1">
    <citation type="journal article" date="2024" name="Genome Biol. Evol.">
        <title>Chromosome-level genome assembly of the viviparous eelpout Zoarces viviparus.</title>
        <authorList>
            <person name="Fuhrmann N."/>
            <person name="Brasseur M.V."/>
            <person name="Bakowski C.E."/>
            <person name="Podsiadlowski L."/>
            <person name="Prost S."/>
            <person name="Krehenwinkel H."/>
            <person name="Mayer C."/>
        </authorList>
    </citation>
    <scope>NUCLEOTIDE SEQUENCE [LARGE SCALE GENOMIC DNA]</scope>
    <source>
        <strain evidence="1">NO-MEL_2022_Ind0_liver</strain>
    </source>
</reference>
<dbReference type="AlphaFoldDB" id="A0AAW1F5Q6"/>